<dbReference type="AlphaFoldDB" id="A0A5Q4BIM4"/>
<organism evidence="1 2">
    <name type="scientific">Colletotrichum shisoi</name>
    <dbReference type="NCBI Taxonomy" id="2078593"/>
    <lineage>
        <taxon>Eukaryota</taxon>
        <taxon>Fungi</taxon>
        <taxon>Dikarya</taxon>
        <taxon>Ascomycota</taxon>
        <taxon>Pezizomycotina</taxon>
        <taxon>Sordariomycetes</taxon>
        <taxon>Hypocreomycetidae</taxon>
        <taxon>Glomerellales</taxon>
        <taxon>Glomerellaceae</taxon>
        <taxon>Colletotrichum</taxon>
        <taxon>Colletotrichum destructivum species complex</taxon>
    </lineage>
</organism>
<comment type="caution">
    <text evidence="1">The sequence shown here is derived from an EMBL/GenBank/DDBJ whole genome shotgun (WGS) entry which is preliminary data.</text>
</comment>
<evidence type="ECO:0000313" key="2">
    <source>
        <dbReference type="Proteomes" id="UP000326340"/>
    </source>
</evidence>
<protein>
    <submittedName>
        <fullName evidence="1">Uncharacterized protein</fullName>
    </submittedName>
</protein>
<reference evidence="1 2" key="1">
    <citation type="journal article" date="2019" name="Sci. Rep.">
        <title>Colletotrichum shisoi sp. nov., an anthracnose pathogen of Perilla frutescens in Japan: molecular phylogenetic, morphological and genomic evidence.</title>
        <authorList>
            <person name="Gan P."/>
            <person name="Tsushima A."/>
            <person name="Hiroyama R."/>
            <person name="Narusaka M."/>
            <person name="Takano Y."/>
            <person name="Narusaka Y."/>
            <person name="Kawaradani M."/>
            <person name="Damm U."/>
            <person name="Shirasu K."/>
        </authorList>
    </citation>
    <scope>NUCLEOTIDE SEQUENCE [LARGE SCALE GENOMIC DNA]</scope>
    <source>
        <strain evidence="1 2">PG-2018a</strain>
    </source>
</reference>
<dbReference type="Proteomes" id="UP000326340">
    <property type="component" value="Unassembled WGS sequence"/>
</dbReference>
<name>A0A5Q4BIM4_9PEZI</name>
<gene>
    <name evidence="1" type="ORF">CSHISOI_08668</name>
</gene>
<sequence length="187" mass="20515">MLVSAVFSLDKRADIGKALAIDCHNADNEQEFDFNIYAVSTLSSSKNQPPKDASNVNLFWRVTDTVVCRNAKAKALSNTSSLSRACLPQHRVRLPDPVVRGGVGLKQAQDAARHVGGRPKGLWPILPLPRGRAQREVLVSGVDPEFLGRQEKVPRPTIMPLYYPLAEVLRDSLASGTSLDAIYRVID</sequence>
<dbReference type="EMBL" id="PUHP01001105">
    <property type="protein sequence ID" value="TQN66780.1"/>
    <property type="molecule type" value="Genomic_DNA"/>
</dbReference>
<proteinExistence type="predicted"/>
<feature type="non-terminal residue" evidence="1">
    <location>
        <position position="187"/>
    </location>
</feature>
<keyword evidence="2" id="KW-1185">Reference proteome</keyword>
<evidence type="ECO:0000313" key="1">
    <source>
        <dbReference type="EMBL" id="TQN66780.1"/>
    </source>
</evidence>
<accession>A0A5Q4BIM4</accession>